<accession>D8JT13</accession>
<dbReference type="HOGENOM" id="CLU_3008172_0_0_5"/>
<evidence type="ECO:0000313" key="3">
    <source>
        <dbReference type="EMBL" id="ADJ22498.1"/>
    </source>
</evidence>
<dbReference type="RefSeq" id="WP_013214715.1">
    <property type="nucleotide sequence ID" value="NC_014313.1"/>
</dbReference>
<keyword evidence="2" id="KW-0812">Transmembrane</keyword>
<reference evidence="4" key="1">
    <citation type="journal article" date="2011" name="J. Bacteriol.">
        <title>Genome sequences of eight morphologically diverse alphaproteobacteria.</title>
        <authorList>
            <consortium name="US DOE Joint Genome Institute"/>
            <person name="Brown P.J."/>
            <person name="Kysela D.T."/>
            <person name="Buechlein A."/>
            <person name="Hemmerich C."/>
            <person name="Brun Y.V."/>
        </authorList>
    </citation>
    <scope>NUCLEOTIDE SEQUENCE [LARGE SCALE GENOMIC DNA]</scope>
    <source>
        <strain evidence="4">ATCC 51888 / DSM 1869 / NCIB 11706 / TK 0415</strain>
    </source>
</reference>
<evidence type="ECO:0000256" key="1">
    <source>
        <dbReference type="SAM" id="MobiDB-lite"/>
    </source>
</evidence>
<dbReference type="AlphaFoldDB" id="D8JT13"/>
<dbReference type="Proteomes" id="UP000002033">
    <property type="component" value="Chromosome"/>
</dbReference>
<keyword evidence="2" id="KW-0472">Membrane</keyword>
<feature type="region of interest" description="Disordered" evidence="1">
    <location>
        <begin position="37"/>
        <end position="56"/>
    </location>
</feature>
<evidence type="ECO:0000313" key="4">
    <source>
        <dbReference type="Proteomes" id="UP000002033"/>
    </source>
</evidence>
<keyword evidence="2" id="KW-1133">Transmembrane helix</keyword>
<dbReference type="EMBL" id="CP002083">
    <property type="protein sequence ID" value="ADJ22498.1"/>
    <property type="molecule type" value="Genomic_DNA"/>
</dbReference>
<feature type="transmembrane region" description="Helical" evidence="2">
    <location>
        <begin position="12"/>
        <end position="33"/>
    </location>
</feature>
<gene>
    <name evidence="3" type="ordered locus">Hden_0678</name>
</gene>
<feature type="compositionally biased region" description="Polar residues" evidence="1">
    <location>
        <begin position="38"/>
        <end position="56"/>
    </location>
</feature>
<protein>
    <submittedName>
        <fullName evidence="3">Uncharacterized protein</fullName>
    </submittedName>
</protein>
<keyword evidence="4" id="KW-1185">Reference proteome</keyword>
<evidence type="ECO:0000256" key="2">
    <source>
        <dbReference type="SAM" id="Phobius"/>
    </source>
</evidence>
<dbReference type="KEGG" id="hdn:Hden_0678"/>
<proteinExistence type="predicted"/>
<sequence>MPQPKQGMPLAVRLLIISAATFLYVYFSLVLLAPRVSPPSSDNAASVTAPNNVNAD</sequence>
<name>D8JT13_HYPDA</name>
<organism evidence="3 4">
    <name type="scientific">Hyphomicrobium denitrificans (strain ATCC 51888 / DSM 1869 / NCIMB 11706 / TK 0415)</name>
    <dbReference type="NCBI Taxonomy" id="582899"/>
    <lineage>
        <taxon>Bacteria</taxon>
        <taxon>Pseudomonadati</taxon>
        <taxon>Pseudomonadota</taxon>
        <taxon>Alphaproteobacteria</taxon>
        <taxon>Hyphomicrobiales</taxon>
        <taxon>Hyphomicrobiaceae</taxon>
        <taxon>Hyphomicrobium</taxon>
    </lineage>
</organism>